<evidence type="ECO:0000313" key="2">
    <source>
        <dbReference type="EMBL" id="CAI2719666.1"/>
    </source>
</evidence>
<organism evidence="2 3">
    <name type="scientific">Nitrospina watsonii</name>
    <dbReference type="NCBI Taxonomy" id="1323948"/>
    <lineage>
        <taxon>Bacteria</taxon>
        <taxon>Pseudomonadati</taxon>
        <taxon>Nitrospinota/Tectimicrobiota group</taxon>
        <taxon>Nitrospinota</taxon>
        <taxon>Nitrospinia</taxon>
        <taxon>Nitrospinales</taxon>
        <taxon>Nitrospinaceae</taxon>
        <taxon>Nitrospina</taxon>
    </lineage>
</organism>
<evidence type="ECO:0000313" key="3">
    <source>
        <dbReference type="Proteomes" id="UP001157733"/>
    </source>
</evidence>
<gene>
    <name evidence="2" type="ORF">NSPWAT_2810</name>
</gene>
<feature type="region of interest" description="Disordered" evidence="1">
    <location>
        <begin position="1"/>
        <end position="30"/>
    </location>
</feature>
<name>A0ABM9HHF4_9BACT</name>
<dbReference type="EMBL" id="OX336137">
    <property type="protein sequence ID" value="CAI2719666.1"/>
    <property type="molecule type" value="Genomic_DNA"/>
</dbReference>
<accession>A0ABM9HHF4</accession>
<evidence type="ECO:0000256" key="1">
    <source>
        <dbReference type="SAM" id="MobiDB-lite"/>
    </source>
</evidence>
<sequence>MARGRVPIPLVASGRGPAPQNDSGRGPQQTSLKTIVHRIGSVSVGSRLSRVILSVSEESRGSFLLANKNSSNNGTRY</sequence>
<feature type="compositionally biased region" description="Polar residues" evidence="1">
    <location>
        <begin position="20"/>
        <end position="30"/>
    </location>
</feature>
<protein>
    <submittedName>
        <fullName evidence="2">Uncharacterized protein</fullName>
    </submittedName>
</protein>
<proteinExistence type="predicted"/>
<keyword evidence="3" id="KW-1185">Reference proteome</keyword>
<dbReference type="Proteomes" id="UP001157733">
    <property type="component" value="Chromosome"/>
</dbReference>
<reference evidence="2 3" key="1">
    <citation type="submission" date="2022-09" db="EMBL/GenBank/DDBJ databases">
        <authorList>
            <person name="Kop L."/>
        </authorList>
    </citation>
    <scope>NUCLEOTIDE SEQUENCE [LARGE SCALE GENOMIC DNA]</scope>
    <source>
        <strain evidence="2 3">347</strain>
    </source>
</reference>